<evidence type="ECO:0000313" key="5">
    <source>
        <dbReference type="EMBL" id="KAJ4389548.1"/>
    </source>
</evidence>
<feature type="region of interest" description="Disordered" evidence="3">
    <location>
        <begin position="1"/>
        <end position="65"/>
    </location>
</feature>
<dbReference type="SMART" id="SM00385">
    <property type="entry name" value="CYCLIN"/>
    <property type="match status" value="1"/>
</dbReference>
<organism evidence="5 6">
    <name type="scientific">Gnomoniopsis smithogilvyi</name>
    <dbReference type="NCBI Taxonomy" id="1191159"/>
    <lineage>
        <taxon>Eukaryota</taxon>
        <taxon>Fungi</taxon>
        <taxon>Dikarya</taxon>
        <taxon>Ascomycota</taxon>
        <taxon>Pezizomycotina</taxon>
        <taxon>Sordariomycetes</taxon>
        <taxon>Sordariomycetidae</taxon>
        <taxon>Diaporthales</taxon>
        <taxon>Gnomoniaceae</taxon>
        <taxon>Gnomoniopsis</taxon>
    </lineage>
</organism>
<name>A0A9W8YST7_9PEZI</name>
<keyword evidence="2" id="KW-0195">Cyclin</keyword>
<dbReference type="InterPro" id="IPR036915">
    <property type="entry name" value="Cyclin-like_sf"/>
</dbReference>
<reference evidence="5" key="1">
    <citation type="submission" date="2022-10" db="EMBL/GenBank/DDBJ databases">
        <title>Tapping the CABI collections for fungal endophytes: first genome assemblies for Collariella, Neodidymelliopsis, Ascochyta clinopodiicola, Didymella pomorum, Didymosphaeria variabile, Neocosmospora piperis and Neocucurbitaria cava.</title>
        <authorList>
            <person name="Hill R."/>
        </authorList>
    </citation>
    <scope>NUCLEOTIDE SEQUENCE</scope>
    <source>
        <strain evidence="5">IMI 355082</strain>
    </source>
</reference>
<keyword evidence="6" id="KW-1185">Reference proteome</keyword>
<dbReference type="InterPro" id="IPR031658">
    <property type="entry name" value="Cyclin_C_2"/>
</dbReference>
<dbReference type="InterPro" id="IPR043198">
    <property type="entry name" value="Cyclin/Ssn8"/>
</dbReference>
<comment type="caution">
    <text evidence="5">The sequence shown here is derived from an EMBL/GenBank/DDBJ whole genome shotgun (WGS) entry which is preliminary data.</text>
</comment>
<dbReference type="Gene3D" id="1.10.472.10">
    <property type="entry name" value="Cyclin-like"/>
    <property type="match status" value="2"/>
</dbReference>
<sequence length="431" mass="46993">MATEDDRYRTSSQFREWSFTPAQLADTRSKTNSLAKKAISERLSSTSSSTSASANPSGANTPIPVVSTATAPADVPNDLLSTASASAGAAAAGAAAGAAPSSSLPEFLTPAEEEQLLRYYTVETLRAAEFCGLPTEIRATAAIFLRRFYLTHSVMTYPPTKMLKTCVFFGAKAENYYPRVKTIADKFPKTTGEEILAGEFLLCQGIRFAFDVRHPFRALEGAVMQLRSFGDLDETKIEKAHKRTRTILKFSPIVTDAYFHYTPSQIMLAALSIADPDLAERLIEATFSGLPPGASGPDAANGKHTAQEMERIIGLHIKKKTVETVQACKDMLLQEPVERFEGFWTTPEANNQFKPLTKKLRKCRDPDRFDLIALHKKRLEFREKEAGGAGGRAVADDDIFGGAGADQAKSNADREAKRRKVAAEDPFGPAL</sequence>
<feature type="domain" description="Cyclin-like" evidence="4">
    <location>
        <begin position="122"/>
        <end position="204"/>
    </location>
</feature>
<proteinExistence type="inferred from homology"/>
<evidence type="ECO:0000256" key="3">
    <source>
        <dbReference type="SAM" id="MobiDB-lite"/>
    </source>
</evidence>
<dbReference type="EMBL" id="JAPEVB010000004">
    <property type="protein sequence ID" value="KAJ4389548.1"/>
    <property type="molecule type" value="Genomic_DNA"/>
</dbReference>
<evidence type="ECO:0000259" key="4">
    <source>
        <dbReference type="SMART" id="SM00385"/>
    </source>
</evidence>
<protein>
    <recommendedName>
        <fullName evidence="4">Cyclin-like domain-containing protein</fullName>
    </recommendedName>
</protein>
<dbReference type="Proteomes" id="UP001140453">
    <property type="component" value="Unassembled WGS sequence"/>
</dbReference>
<feature type="region of interest" description="Disordered" evidence="3">
    <location>
        <begin position="385"/>
        <end position="431"/>
    </location>
</feature>
<dbReference type="AlphaFoldDB" id="A0A9W8YST7"/>
<comment type="similarity">
    <text evidence="1">Belongs to the cyclin family. Cyclin C subfamily.</text>
</comment>
<gene>
    <name evidence="5" type="ORF">N0V93_007018</name>
</gene>
<feature type="compositionally biased region" description="Low complexity" evidence="3">
    <location>
        <begin position="44"/>
        <end position="62"/>
    </location>
</feature>
<dbReference type="GO" id="GO:0006357">
    <property type="term" value="P:regulation of transcription by RNA polymerase II"/>
    <property type="evidence" value="ECO:0007669"/>
    <property type="project" value="InterPro"/>
</dbReference>
<dbReference type="CDD" id="cd20524">
    <property type="entry name" value="CYCLIN_CCNH_rpt1"/>
    <property type="match status" value="1"/>
</dbReference>
<evidence type="ECO:0000256" key="2">
    <source>
        <dbReference type="ARBA" id="ARBA00023127"/>
    </source>
</evidence>
<accession>A0A9W8YST7</accession>
<evidence type="ECO:0000256" key="1">
    <source>
        <dbReference type="ARBA" id="ARBA00008638"/>
    </source>
</evidence>
<dbReference type="OrthoDB" id="340962at2759"/>
<dbReference type="CDD" id="cd20525">
    <property type="entry name" value="CYCLIN_CCNH_rpt2"/>
    <property type="match status" value="1"/>
</dbReference>
<evidence type="ECO:0000313" key="6">
    <source>
        <dbReference type="Proteomes" id="UP001140453"/>
    </source>
</evidence>
<dbReference type="PANTHER" id="PTHR10026">
    <property type="entry name" value="CYCLIN"/>
    <property type="match status" value="1"/>
</dbReference>
<dbReference type="InterPro" id="IPR013763">
    <property type="entry name" value="Cyclin-like_dom"/>
</dbReference>
<dbReference type="Pfam" id="PF16899">
    <property type="entry name" value="Cyclin_C_2"/>
    <property type="match status" value="1"/>
</dbReference>
<dbReference type="GO" id="GO:0016538">
    <property type="term" value="F:cyclin-dependent protein serine/threonine kinase regulator activity"/>
    <property type="evidence" value="ECO:0007669"/>
    <property type="project" value="InterPro"/>
</dbReference>
<dbReference type="SUPFAM" id="SSF47954">
    <property type="entry name" value="Cyclin-like"/>
    <property type="match status" value="2"/>
</dbReference>